<evidence type="ECO:0000313" key="5">
    <source>
        <dbReference type="EMBL" id="KAJ4455477.1"/>
    </source>
</evidence>
<dbReference type="InterPro" id="IPR046938">
    <property type="entry name" value="DNA_clamp_sf"/>
</dbReference>
<dbReference type="PANTHER" id="PTHR12900:SF0">
    <property type="entry name" value="CHECKPOINT PROTEIN"/>
    <property type="match status" value="1"/>
</dbReference>
<comment type="caution">
    <text evidence="5">The sequence shown here is derived from an EMBL/GenBank/DDBJ whole genome shotgun (WGS) entry which is preliminary data.</text>
</comment>
<evidence type="ECO:0000313" key="6">
    <source>
        <dbReference type="Proteomes" id="UP001141327"/>
    </source>
</evidence>
<evidence type="ECO:0000256" key="4">
    <source>
        <dbReference type="PIRNR" id="PIRNR011312"/>
    </source>
</evidence>
<comment type="subcellular location">
    <subcellularLocation>
        <location evidence="1">Nucleus</location>
    </subcellularLocation>
</comment>
<evidence type="ECO:0000256" key="2">
    <source>
        <dbReference type="ARBA" id="ARBA00005563"/>
    </source>
</evidence>
<dbReference type="EMBL" id="JAPMOS010000106">
    <property type="protein sequence ID" value="KAJ4455477.1"/>
    <property type="molecule type" value="Genomic_DNA"/>
</dbReference>
<protein>
    <recommendedName>
        <fullName evidence="4">Checkpoint protein</fullName>
    </recommendedName>
</protein>
<dbReference type="PANTHER" id="PTHR12900">
    <property type="entry name" value="MITOTIC AND DNA DAMAGE CHECKPOINT PROTEIN HUS1"/>
    <property type="match status" value="1"/>
</dbReference>
<dbReference type="Proteomes" id="UP001141327">
    <property type="component" value="Unassembled WGS sequence"/>
</dbReference>
<evidence type="ECO:0000256" key="3">
    <source>
        <dbReference type="ARBA" id="ARBA00023242"/>
    </source>
</evidence>
<dbReference type="InterPro" id="IPR007150">
    <property type="entry name" value="HUS1/Mec3"/>
</dbReference>
<dbReference type="SUPFAM" id="SSF55979">
    <property type="entry name" value="DNA clamp"/>
    <property type="match status" value="1"/>
</dbReference>
<organism evidence="5 6">
    <name type="scientific">Paratrimastix pyriformis</name>
    <dbReference type="NCBI Taxonomy" id="342808"/>
    <lineage>
        <taxon>Eukaryota</taxon>
        <taxon>Metamonada</taxon>
        <taxon>Preaxostyla</taxon>
        <taxon>Paratrimastigidae</taxon>
        <taxon>Paratrimastix</taxon>
    </lineage>
</organism>
<comment type="similarity">
    <text evidence="2 4">Belongs to the HUS1 family.</text>
</comment>
<proteinExistence type="inferred from homology"/>
<name>A0ABQ8UCU4_9EUKA</name>
<dbReference type="PIRSF" id="PIRSF011312">
    <property type="entry name" value="Cell_cycle_HUS1"/>
    <property type="match status" value="1"/>
</dbReference>
<gene>
    <name evidence="5" type="ORF">PAPYR_9557</name>
</gene>
<accession>A0ABQ8UCU4</accession>
<dbReference type="Pfam" id="PF04005">
    <property type="entry name" value="Hus1"/>
    <property type="match status" value="1"/>
</dbReference>
<reference evidence="5" key="1">
    <citation type="journal article" date="2022" name="bioRxiv">
        <title>Genomics of Preaxostyla Flagellates Illuminates Evolutionary Transitions and the Path Towards Mitochondrial Loss.</title>
        <authorList>
            <person name="Novak L.V.F."/>
            <person name="Treitli S.C."/>
            <person name="Pyrih J."/>
            <person name="Halakuc P."/>
            <person name="Pipaliya S.V."/>
            <person name="Vacek V."/>
            <person name="Brzon O."/>
            <person name="Soukal P."/>
            <person name="Eme L."/>
            <person name="Dacks J.B."/>
            <person name="Karnkowska A."/>
            <person name="Elias M."/>
            <person name="Hampl V."/>
        </authorList>
    </citation>
    <scope>NUCLEOTIDE SEQUENCE</scope>
    <source>
        <strain evidence="5">RCP-MX</strain>
    </source>
</reference>
<dbReference type="InterPro" id="IPR016580">
    <property type="entry name" value="HUS1"/>
</dbReference>
<keyword evidence="6" id="KW-1185">Reference proteome</keyword>
<evidence type="ECO:0000256" key="1">
    <source>
        <dbReference type="ARBA" id="ARBA00004123"/>
    </source>
</evidence>
<keyword evidence="3" id="KW-0539">Nucleus</keyword>
<dbReference type="Gene3D" id="3.70.10.10">
    <property type="match status" value="1"/>
</dbReference>
<sequence length="273" mass="30660">MRFKTTISNVPYFLKLLQAIEKIGKDIILGLSPEKLRIFLVPDQSGIKVWSELNMDTLFRNTSIESRSKNCIYIEADLGNLMHILKSNAKSQEVTVKLCKKDGLPFLTFRITPKEDVSITQDVAVAVLSDEDFRRLIDPPTSDTADVQICLPSLRSFHDIVDRYKALGTQLAVVANMDGRLSIRMETPMVTLATFYQGLTHPPLAGQGPPARDPDRRAEVRVDIRKFVQVLRSHMLFPSNVIACLFSGRALAIHLLLDDLYMTYLIPALADTS</sequence>